<evidence type="ECO:0000313" key="2">
    <source>
        <dbReference type="Proteomes" id="UP001230649"/>
    </source>
</evidence>
<dbReference type="EMBL" id="JASBWS010000055">
    <property type="protein sequence ID" value="KAJ9104186.1"/>
    <property type="molecule type" value="Genomic_DNA"/>
</dbReference>
<protein>
    <submittedName>
        <fullName evidence="1">Uncharacterized protein</fullName>
    </submittedName>
</protein>
<organism evidence="1 2">
    <name type="scientific">Naganishia adeliensis</name>
    <dbReference type="NCBI Taxonomy" id="92952"/>
    <lineage>
        <taxon>Eukaryota</taxon>
        <taxon>Fungi</taxon>
        <taxon>Dikarya</taxon>
        <taxon>Basidiomycota</taxon>
        <taxon>Agaricomycotina</taxon>
        <taxon>Tremellomycetes</taxon>
        <taxon>Filobasidiales</taxon>
        <taxon>Filobasidiaceae</taxon>
        <taxon>Naganishia</taxon>
    </lineage>
</organism>
<comment type="caution">
    <text evidence="1">The sequence shown here is derived from an EMBL/GenBank/DDBJ whole genome shotgun (WGS) entry which is preliminary data.</text>
</comment>
<name>A0ACC2VZY4_9TREE</name>
<accession>A0ACC2VZY4</accession>
<proteinExistence type="predicted"/>
<sequence>MAPDIANNLKMAVLEQDRAEVSVPTVHQGDLGLGFIAYMSLQLQHTIDLLREELATREDDEEKLAELVKEKNILEDLVVSTQAENERCEEELKKWKAYAKELEKKIAVYEGPNWQEESGVPTTPATIKARKPIYEPGQHGFLARRQLLEPFPPFIGPQKERPKRRMAVRGCAPPRPPRSASSDLDSTEDVVAEASKAQPGRSDHGVSVRPGVIGKPRVPVNGRRPRHAVWESKLDDPEEQVVPALANAEKKQERRMSLLASSRMSVRKASPEPEDNDDSVEELELITSPESQQRKVEIFSAGSDAESTDNNVRRPSSSTADRIQTLLTQFELETGTVLTTFRQMIRRAEQDEEERNALKRRQQDDRAEALQQISDMADDVKQYMDSLEEEAEEREKRLTEMLKTVLATAESYDPTKLGEDLPRRKR</sequence>
<gene>
    <name evidence="1" type="ORF">QFC20_004623</name>
</gene>
<keyword evidence="2" id="KW-1185">Reference proteome</keyword>
<evidence type="ECO:0000313" key="1">
    <source>
        <dbReference type="EMBL" id="KAJ9104186.1"/>
    </source>
</evidence>
<reference evidence="1" key="1">
    <citation type="submission" date="2023-04" db="EMBL/GenBank/DDBJ databases">
        <title>Draft Genome sequencing of Naganishia species isolated from polar environments using Oxford Nanopore Technology.</title>
        <authorList>
            <person name="Leo P."/>
            <person name="Venkateswaran K."/>
        </authorList>
    </citation>
    <scope>NUCLEOTIDE SEQUENCE</scope>
    <source>
        <strain evidence="1">MNA-CCFEE 5262</strain>
    </source>
</reference>
<dbReference type="Proteomes" id="UP001230649">
    <property type="component" value="Unassembled WGS sequence"/>
</dbReference>